<dbReference type="AlphaFoldDB" id="A0A8J3E707"/>
<dbReference type="SUPFAM" id="SSF55785">
    <property type="entry name" value="PYP-like sensor domain (PAS domain)"/>
    <property type="match status" value="1"/>
</dbReference>
<sequence length="145" mass="15640">MSIEGAPQFFERLIADGPDAVIYADAAGVIRYWNAAATRIFGFAEGEAIGASLDLIIPERLRSRHWEGYDKVMGGAQSRYGSGAVLAVPALHKDGRQISIEFTILPLHGDAGTLLGIAAFLRDATARFEELRALRRELAALKQGG</sequence>
<keyword evidence="3" id="KW-0808">Transferase</keyword>
<keyword evidence="4" id="KW-1185">Reference proteome</keyword>
<dbReference type="PROSITE" id="PS50112">
    <property type="entry name" value="PAS"/>
    <property type="match status" value="1"/>
</dbReference>
<reference evidence="3" key="1">
    <citation type="journal article" date="2014" name="Int. J. Syst. Evol. Microbiol.">
        <title>Complete genome sequence of Corynebacterium casei LMG S-19264T (=DSM 44701T), isolated from a smear-ripened cheese.</title>
        <authorList>
            <consortium name="US DOE Joint Genome Institute (JGI-PGF)"/>
            <person name="Walter F."/>
            <person name="Albersmeier A."/>
            <person name="Kalinowski J."/>
            <person name="Ruckert C."/>
        </authorList>
    </citation>
    <scope>NUCLEOTIDE SEQUENCE</scope>
    <source>
        <strain evidence="3">CGMCC 1.15725</strain>
    </source>
</reference>
<evidence type="ECO:0000259" key="1">
    <source>
        <dbReference type="PROSITE" id="PS50112"/>
    </source>
</evidence>
<dbReference type="EMBL" id="BMJQ01000031">
    <property type="protein sequence ID" value="GGF49666.1"/>
    <property type="molecule type" value="Genomic_DNA"/>
</dbReference>
<dbReference type="SMART" id="SM00091">
    <property type="entry name" value="PAS"/>
    <property type="match status" value="1"/>
</dbReference>
<reference evidence="3" key="2">
    <citation type="submission" date="2020-09" db="EMBL/GenBank/DDBJ databases">
        <authorList>
            <person name="Sun Q."/>
            <person name="Zhou Y."/>
        </authorList>
    </citation>
    <scope>NUCLEOTIDE SEQUENCE</scope>
    <source>
        <strain evidence="3">CGMCC 1.15725</strain>
    </source>
</reference>
<keyword evidence="3" id="KW-0418">Kinase</keyword>
<evidence type="ECO:0000259" key="2">
    <source>
        <dbReference type="PROSITE" id="PS50113"/>
    </source>
</evidence>
<feature type="domain" description="PAC" evidence="2">
    <location>
        <begin position="84"/>
        <end position="136"/>
    </location>
</feature>
<accession>A0A8J3E707</accession>
<dbReference type="Pfam" id="PF08448">
    <property type="entry name" value="PAS_4"/>
    <property type="match status" value="1"/>
</dbReference>
<gene>
    <name evidence="3" type="ORF">GCM10011611_65120</name>
</gene>
<evidence type="ECO:0000313" key="4">
    <source>
        <dbReference type="Proteomes" id="UP000646365"/>
    </source>
</evidence>
<evidence type="ECO:0000313" key="3">
    <source>
        <dbReference type="EMBL" id="GGF49666.1"/>
    </source>
</evidence>
<dbReference type="InterPro" id="IPR000014">
    <property type="entry name" value="PAS"/>
</dbReference>
<dbReference type="PROSITE" id="PS50113">
    <property type="entry name" value="PAC"/>
    <property type="match status" value="1"/>
</dbReference>
<dbReference type="InterPro" id="IPR000700">
    <property type="entry name" value="PAS-assoc_C"/>
</dbReference>
<dbReference type="GO" id="GO:0016301">
    <property type="term" value="F:kinase activity"/>
    <property type="evidence" value="ECO:0007669"/>
    <property type="project" value="UniProtKB-KW"/>
</dbReference>
<dbReference type="Gene3D" id="3.30.450.20">
    <property type="entry name" value="PAS domain"/>
    <property type="match status" value="1"/>
</dbReference>
<dbReference type="NCBIfam" id="TIGR00229">
    <property type="entry name" value="sensory_box"/>
    <property type="match status" value="1"/>
</dbReference>
<dbReference type="RefSeq" id="WP_189052389.1">
    <property type="nucleotide sequence ID" value="NZ_BMJQ01000031.1"/>
</dbReference>
<dbReference type="InterPro" id="IPR013656">
    <property type="entry name" value="PAS_4"/>
</dbReference>
<feature type="domain" description="PAS" evidence="1">
    <location>
        <begin position="6"/>
        <end position="59"/>
    </location>
</feature>
<organism evidence="3 4">
    <name type="scientific">Aliidongia dinghuensis</name>
    <dbReference type="NCBI Taxonomy" id="1867774"/>
    <lineage>
        <taxon>Bacteria</taxon>
        <taxon>Pseudomonadati</taxon>
        <taxon>Pseudomonadota</taxon>
        <taxon>Alphaproteobacteria</taxon>
        <taxon>Rhodospirillales</taxon>
        <taxon>Dongiaceae</taxon>
        <taxon>Aliidongia</taxon>
    </lineage>
</organism>
<dbReference type="Proteomes" id="UP000646365">
    <property type="component" value="Unassembled WGS sequence"/>
</dbReference>
<comment type="caution">
    <text evidence="3">The sequence shown here is derived from an EMBL/GenBank/DDBJ whole genome shotgun (WGS) entry which is preliminary data.</text>
</comment>
<dbReference type="InterPro" id="IPR035965">
    <property type="entry name" value="PAS-like_dom_sf"/>
</dbReference>
<name>A0A8J3E707_9PROT</name>
<dbReference type="CDD" id="cd00130">
    <property type="entry name" value="PAS"/>
    <property type="match status" value="1"/>
</dbReference>
<protein>
    <submittedName>
        <fullName evidence="3">Signal transduction histidine kinase</fullName>
    </submittedName>
</protein>
<proteinExistence type="predicted"/>